<evidence type="ECO:0008006" key="2">
    <source>
        <dbReference type="Google" id="ProtNLM"/>
    </source>
</evidence>
<dbReference type="InterPro" id="IPR015797">
    <property type="entry name" value="NUDIX_hydrolase-like_dom_sf"/>
</dbReference>
<name>A0A645I4U5_9ZZZZ</name>
<dbReference type="Gene3D" id="3.90.79.10">
    <property type="entry name" value="Nucleoside Triphosphate Pyrophosphohydrolase"/>
    <property type="match status" value="1"/>
</dbReference>
<accession>A0A645I4U5</accession>
<reference evidence="1" key="1">
    <citation type="submission" date="2019-08" db="EMBL/GenBank/DDBJ databases">
        <authorList>
            <person name="Kucharzyk K."/>
            <person name="Murdoch R.W."/>
            <person name="Higgins S."/>
            <person name="Loffler F."/>
        </authorList>
    </citation>
    <scope>NUCLEOTIDE SEQUENCE</scope>
</reference>
<sequence length="73" mass="8168">MCVAPNASAANNYSYCFIAENVEKLGNQSLDESEELTVHLLSFEEMKELLKSGEVIQATMAAPLWKYIALRDK</sequence>
<organism evidence="1">
    <name type="scientific">bioreactor metagenome</name>
    <dbReference type="NCBI Taxonomy" id="1076179"/>
    <lineage>
        <taxon>unclassified sequences</taxon>
        <taxon>metagenomes</taxon>
        <taxon>ecological metagenomes</taxon>
    </lineage>
</organism>
<dbReference type="SUPFAM" id="SSF55811">
    <property type="entry name" value="Nudix"/>
    <property type="match status" value="1"/>
</dbReference>
<protein>
    <recommendedName>
        <fullName evidence="2">ADP-ribose pyrophosphatase</fullName>
    </recommendedName>
</protein>
<gene>
    <name evidence="1" type="ORF">SDC9_193036</name>
</gene>
<dbReference type="AlphaFoldDB" id="A0A645I4U5"/>
<evidence type="ECO:0000313" key="1">
    <source>
        <dbReference type="EMBL" id="MPN45469.1"/>
    </source>
</evidence>
<proteinExistence type="predicted"/>
<comment type="caution">
    <text evidence="1">The sequence shown here is derived from an EMBL/GenBank/DDBJ whole genome shotgun (WGS) entry which is preliminary data.</text>
</comment>
<dbReference type="EMBL" id="VSSQ01105403">
    <property type="protein sequence ID" value="MPN45469.1"/>
    <property type="molecule type" value="Genomic_DNA"/>
</dbReference>